<keyword evidence="1" id="KW-0732">Signal</keyword>
<dbReference type="KEGG" id="csto:CGC58_03035"/>
<evidence type="ECO:0008006" key="4">
    <source>
        <dbReference type="Google" id="ProtNLM"/>
    </source>
</evidence>
<feature type="signal peptide" evidence="1">
    <location>
        <begin position="1"/>
        <end position="21"/>
    </location>
</feature>
<sequence>MMRKSSAFLMLMLMLCTGVFAQQESQYTQYMYNTMMFNPGYAGSRDVGSFFGLYRTQWVGLEGAPKTATLSYHTPIRDKNVGLGVSLFHESIGPQQDNTILVDFSYTLNFENSKLAFGLKGSAGFFQLDVNKLHLYDGLDYSFTGDNTIFRPNVGAGLFWYSDKHYLGFSVPNLLETEVYRRNERNREVSVLKNTQHYYLIGGYVFDLTKNTKFKPAVLSKVSYGAPFQLDVSANFMFNEKFVLGAAWRWSAAVSAMAGFQINDRWFIGYGYDFETTELSRYNSGSHEIFLRYELVKAHRKVISPRFF</sequence>
<accession>A0A250FUE4</accession>
<evidence type="ECO:0000313" key="3">
    <source>
        <dbReference type="Proteomes" id="UP000217348"/>
    </source>
</evidence>
<dbReference type="Proteomes" id="UP000217348">
    <property type="component" value="Chromosome"/>
</dbReference>
<protein>
    <recommendedName>
        <fullName evidence="4">Type IX secretion system membrane protein PorP/SprF</fullName>
    </recommendedName>
</protein>
<dbReference type="NCBIfam" id="TIGR03519">
    <property type="entry name" value="T9SS_PorP_fam"/>
    <property type="match status" value="1"/>
</dbReference>
<gene>
    <name evidence="2" type="ORF">CGC58_03035</name>
</gene>
<feature type="chain" id="PRO_5012512939" description="Type IX secretion system membrane protein PorP/SprF" evidence="1">
    <location>
        <begin position="22"/>
        <end position="308"/>
    </location>
</feature>
<dbReference type="Pfam" id="PF11751">
    <property type="entry name" value="PorP_SprF"/>
    <property type="match status" value="1"/>
</dbReference>
<organism evidence="2 3">
    <name type="scientific">Capnocytophaga stomatis</name>
    <dbReference type="NCBI Taxonomy" id="1848904"/>
    <lineage>
        <taxon>Bacteria</taxon>
        <taxon>Pseudomonadati</taxon>
        <taxon>Bacteroidota</taxon>
        <taxon>Flavobacteriia</taxon>
        <taxon>Flavobacteriales</taxon>
        <taxon>Flavobacteriaceae</taxon>
        <taxon>Capnocytophaga</taxon>
    </lineage>
</organism>
<dbReference type="EMBL" id="CP022387">
    <property type="protein sequence ID" value="ATA88789.1"/>
    <property type="molecule type" value="Genomic_DNA"/>
</dbReference>
<evidence type="ECO:0000256" key="1">
    <source>
        <dbReference type="SAM" id="SignalP"/>
    </source>
</evidence>
<name>A0A250FUE4_9FLAO</name>
<reference evidence="3" key="1">
    <citation type="submission" date="2017-06" db="EMBL/GenBank/DDBJ databases">
        <title>Capnocytophaga spp. assemblies.</title>
        <authorList>
            <person name="Gulvik C.A."/>
        </authorList>
    </citation>
    <scope>NUCLEOTIDE SEQUENCE [LARGE SCALE GENOMIC DNA]</scope>
    <source>
        <strain evidence="3">H2177</strain>
    </source>
</reference>
<proteinExistence type="predicted"/>
<dbReference type="InterPro" id="IPR019861">
    <property type="entry name" value="PorP/SprF_Bacteroidetes"/>
</dbReference>
<evidence type="ECO:0000313" key="2">
    <source>
        <dbReference type="EMBL" id="ATA88789.1"/>
    </source>
</evidence>
<dbReference type="OrthoDB" id="1114455at2"/>
<dbReference type="AlphaFoldDB" id="A0A250FUE4"/>